<comment type="caution">
    <text evidence="1">The sequence shown here is derived from an EMBL/GenBank/DDBJ whole genome shotgun (WGS) entry which is preliminary data.</text>
</comment>
<dbReference type="Proteomes" id="UP000237271">
    <property type="component" value="Unassembled WGS sequence"/>
</dbReference>
<reference evidence="1 2" key="1">
    <citation type="journal article" date="2017" name="Genome Biol. Evol.">
        <title>Phytophthora megakarya and P. palmivora, closely related causal agents of cacao black pod rot, underwent increases in genome sizes and gene numbers by different mechanisms.</title>
        <authorList>
            <person name="Ali S.S."/>
            <person name="Shao J."/>
            <person name="Lary D.J."/>
            <person name="Kronmiller B."/>
            <person name="Shen D."/>
            <person name="Strem M.D."/>
            <person name="Amoako-Attah I."/>
            <person name="Akrofi A.Y."/>
            <person name="Begoude B.A."/>
            <person name="Ten Hoopen G.M."/>
            <person name="Coulibaly K."/>
            <person name="Kebe B.I."/>
            <person name="Melnick R.L."/>
            <person name="Guiltinan M.J."/>
            <person name="Tyler B.M."/>
            <person name="Meinhardt L.W."/>
            <person name="Bailey B.A."/>
        </authorList>
    </citation>
    <scope>NUCLEOTIDE SEQUENCE [LARGE SCALE GENOMIC DNA]</scope>
    <source>
        <strain evidence="2">sbr112.9</strain>
    </source>
</reference>
<dbReference type="AlphaFoldDB" id="A0A2P4XQ44"/>
<name>A0A2P4XQ44_9STRA</name>
<sequence>MQQLNTPGSVPADYKSVADRLAMDGCYVLSYRELPSDWTHEQMVKFADNREAVDAIADLQLVGALGIDHDKHPVV</sequence>
<accession>A0A2P4XQ44</accession>
<evidence type="ECO:0000313" key="1">
    <source>
        <dbReference type="EMBL" id="POM67668.1"/>
    </source>
</evidence>
<gene>
    <name evidence="1" type="ORF">PHPALM_16288</name>
</gene>
<keyword evidence="2" id="KW-1185">Reference proteome</keyword>
<proteinExistence type="predicted"/>
<dbReference type="OrthoDB" id="48943at2759"/>
<evidence type="ECO:0000313" key="2">
    <source>
        <dbReference type="Proteomes" id="UP000237271"/>
    </source>
</evidence>
<dbReference type="EMBL" id="NCKW01008799">
    <property type="protein sequence ID" value="POM67668.1"/>
    <property type="molecule type" value="Genomic_DNA"/>
</dbReference>
<organism evidence="1 2">
    <name type="scientific">Phytophthora palmivora</name>
    <dbReference type="NCBI Taxonomy" id="4796"/>
    <lineage>
        <taxon>Eukaryota</taxon>
        <taxon>Sar</taxon>
        <taxon>Stramenopiles</taxon>
        <taxon>Oomycota</taxon>
        <taxon>Peronosporomycetes</taxon>
        <taxon>Peronosporales</taxon>
        <taxon>Peronosporaceae</taxon>
        <taxon>Phytophthora</taxon>
    </lineage>
</organism>
<protein>
    <submittedName>
        <fullName evidence="1">P-type ATPase (P-ATPase) Superfamily</fullName>
    </submittedName>
</protein>